<organism evidence="2 3">
    <name type="scientific">Mytilus galloprovincialis</name>
    <name type="common">Mediterranean mussel</name>
    <dbReference type="NCBI Taxonomy" id="29158"/>
    <lineage>
        <taxon>Eukaryota</taxon>
        <taxon>Metazoa</taxon>
        <taxon>Spiralia</taxon>
        <taxon>Lophotrochozoa</taxon>
        <taxon>Mollusca</taxon>
        <taxon>Bivalvia</taxon>
        <taxon>Autobranchia</taxon>
        <taxon>Pteriomorphia</taxon>
        <taxon>Mytilida</taxon>
        <taxon>Mytiloidea</taxon>
        <taxon>Mytilidae</taxon>
        <taxon>Mytilinae</taxon>
        <taxon>Mytilus</taxon>
    </lineage>
</organism>
<evidence type="ECO:0000313" key="3">
    <source>
        <dbReference type="Proteomes" id="UP000596742"/>
    </source>
</evidence>
<dbReference type="InterPro" id="IPR051587">
    <property type="entry name" value="Adhesion_GPCR"/>
</dbReference>
<gene>
    <name evidence="2" type="ORF">MGAL_10B001105</name>
</gene>
<dbReference type="Pfam" id="PF02793">
    <property type="entry name" value="HRM"/>
    <property type="match status" value="2"/>
</dbReference>
<feature type="domain" description="G-protein coupled receptors family 2 profile 1" evidence="1">
    <location>
        <begin position="62"/>
        <end position="116"/>
    </location>
</feature>
<keyword evidence="3" id="KW-1185">Reference proteome</keyword>
<feature type="non-terminal residue" evidence="2">
    <location>
        <position position="1"/>
    </location>
</feature>
<dbReference type="Gene3D" id="1.25.40.610">
    <property type="match status" value="1"/>
</dbReference>
<dbReference type="SMART" id="SM00008">
    <property type="entry name" value="HormR"/>
    <property type="match status" value="2"/>
</dbReference>
<dbReference type="Pfam" id="PF16489">
    <property type="entry name" value="GAIN"/>
    <property type="match status" value="1"/>
</dbReference>
<dbReference type="OrthoDB" id="10052455at2759"/>
<feature type="domain" description="G-protein coupled receptors family 2 profile 1" evidence="1">
    <location>
        <begin position="1"/>
        <end position="59"/>
    </location>
</feature>
<comment type="caution">
    <text evidence="2">The sequence shown here is derived from an EMBL/GenBank/DDBJ whole genome shotgun (WGS) entry which is preliminary data.</text>
</comment>
<feature type="non-terminal residue" evidence="2">
    <location>
        <position position="289"/>
    </location>
</feature>
<reference evidence="2" key="1">
    <citation type="submission" date="2018-11" db="EMBL/GenBank/DDBJ databases">
        <authorList>
            <person name="Alioto T."/>
            <person name="Alioto T."/>
        </authorList>
    </citation>
    <scope>NUCLEOTIDE SEQUENCE</scope>
</reference>
<name>A0A8B6G8B6_MYTGA</name>
<dbReference type="Proteomes" id="UP000596742">
    <property type="component" value="Unassembled WGS sequence"/>
</dbReference>
<dbReference type="GO" id="GO:0007189">
    <property type="term" value="P:adenylate cyclase-activating G protein-coupled receptor signaling pathway"/>
    <property type="evidence" value="ECO:0007669"/>
    <property type="project" value="TreeGrafter"/>
</dbReference>
<dbReference type="PROSITE" id="PS50227">
    <property type="entry name" value="G_PROTEIN_RECEP_F2_3"/>
    <property type="match status" value="2"/>
</dbReference>
<dbReference type="GO" id="GO:0004930">
    <property type="term" value="F:G protein-coupled receptor activity"/>
    <property type="evidence" value="ECO:0007669"/>
    <property type="project" value="InterPro"/>
</dbReference>
<dbReference type="AlphaFoldDB" id="A0A8B6G8B6"/>
<protein>
    <recommendedName>
        <fullName evidence="1">G-protein coupled receptors family 2 profile 1 domain-containing protein</fullName>
    </recommendedName>
</protein>
<sequence length="289" mass="31849">SANICAENIDKFNTKWSNTTESTLVTLTCTGEYTGNVSRNCSSGGKWEEPNYSNCIKSANPCAENIDEFNTNWSNTAENTLVTLTCTGDYTGNVSRYCSSGGKWKEPNYSNCISKVIQLIKEQTVKLVPGVGDYDIVTIILIDLENVTRDNSELRSGDLLTSSSILNDIAKYVTDHKEKLSVDQLEIFASLCNNLLDERNRETWEDLIDGESGGVTSLVNAVTDFNDAFNNVIDSNFSLIAVKENVVMEVGKASSDEITVPDRLATSDSWISDSRTEIKLKLKNNIMVA</sequence>
<proteinExistence type="predicted"/>
<dbReference type="PANTHER" id="PTHR45813:SF8">
    <property type="entry name" value="IG-LIKE DOMAIN-CONTAINING PROTEIN"/>
    <property type="match status" value="1"/>
</dbReference>
<dbReference type="GO" id="GO:0016020">
    <property type="term" value="C:membrane"/>
    <property type="evidence" value="ECO:0007669"/>
    <property type="project" value="InterPro"/>
</dbReference>
<dbReference type="InterPro" id="IPR001879">
    <property type="entry name" value="GPCR_2_extracellular_dom"/>
</dbReference>
<dbReference type="InterPro" id="IPR032471">
    <property type="entry name" value="AGRL2-4_GAIN_subdom_A"/>
</dbReference>
<dbReference type="Gene3D" id="4.10.1240.10">
    <property type="entry name" value="GPCR, family 2, extracellular hormone receptor domain"/>
    <property type="match status" value="2"/>
</dbReference>
<dbReference type="EMBL" id="UYJE01008027">
    <property type="protein sequence ID" value="VDI60331.1"/>
    <property type="molecule type" value="Genomic_DNA"/>
</dbReference>
<accession>A0A8B6G8B6</accession>
<evidence type="ECO:0000259" key="1">
    <source>
        <dbReference type="PROSITE" id="PS50227"/>
    </source>
</evidence>
<dbReference type="PANTHER" id="PTHR45813">
    <property type="entry name" value="IG-LIKE DOMAIN-CONTAINING PROTEIN"/>
    <property type="match status" value="1"/>
</dbReference>
<dbReference type="SUPFAM" id="SSF111418">
    <property type="entry name" value="Hormone receptor domain"/>
    <property type="match status" value="2"/>
</dbReference>
<dbReference type="InterPro" id="IPR036445">
    <property type="entry name" value="GPCR_2_extracell_dom_sf"/>
</dbReference>
<evidence type="ECO:0000313" key="2">
    <source>
        <dbReference type="EMBL" id="VDI60331.1"/>
    </source>
</evidence>